<evidence type="ECO:0000313" key="2">
    <source>
        <dbReference type="Proteomes" id="UP000032544"/>
    </source>
</evidence>
<dbReference type="Proteomes" id="UP000032544">
    <property type="component" value="Unassembled WGS sequence"/>
</dbReference>
<dbReference type="AlphaFoldDB" id="A0A0D8JBL7"/>
<keyword evidence="2" id="KW-1185">Reference proteome</keyword>
<dbReference type="RefSeq" id="WP_045025847.1">
    <property type="nucleotide sequence ID" value="NZ_JRHC01000001.1"/>
</dbReference>
<protein>
    <submittedName>
        <fullName evidence="1">Uncharacterized protein</fullName>
    </submittedName>
</protein>
<organism evidence="1 2">
    <name type="scientific">Draconibacterium sediminis</name>
    <dbReference type="NCBI Taxonomy" id="1544798"/>
    <lineage>
        <taxon>Bacteria</taxon>
        <taxon>Pseudomonadati</taxon>
        <taxon>Bacteroidota</taxon>
        <taxon>Bacteroidia</taxon>
        <taxon>Marinilabiliales</taxon>
        <taxon>Prolixibacteraceae</taxon>
        <taxon>Draconibacterium</taxon>
    </lineage>
</organism>
<comment type="caution">
    <text evidence="1">The sequence shown here is derived from an EMBL/GenBank/DDBJ whole genome shotgun (WGS) entry which is preliminary data.</text>
</comment>
<sequence>MGSQNEKEKRDYVTQVYVITEQNTSRLTDVGFDPANRLTQLQTKRDEANSAEGRQKEIQAEAMAATKVANEKLDDAYKDASAVVSLIEGLLGKDDPLVHKLRTLRS</sequence>
<evidence type="ECO:0000313" key="1">
    <source>
        <dbReference type="EMBL" id="KJF44292.1"/>
    </source>
</evidence>
<name>A0A0D8JBL7_9BACT</name>
<reference evidence="1 2" key="1">
    <citation type="submission" date="2014-09" db="EMBL/GenBank/DDBJ databases">
        <title>Draft Genome Sequence of Draconibacterium sp. JN14CK-3.</title>
        <authorList>
            <person name="Dong C."/>
            <person name="Lai Q."/>
            <person name="Shao Z."/>
        </authorList>
    </citation>
    <scope>NUCLEOTIDE SEQUENCE [LARGE SCALE GENOMIC DNA]</scope>
    <source>
        <strain evidence="1 2">JN14CK-3</strain>
    </source>
</reference>
<proteinExistence type="predicted"/>
<dbReference type="EMBL" id="JRHC01000001">
    <property type="protein sequence ID" value="KJF44292.1"/>
    <property type="molecule type" value="Genomic_DNA"/>
</dbReference>
<gene>
    <name evidence="1" type="ORF">LH29_01905</name>
</gene>
<accession>A0A0D8JBL7</accession>
<dbReference type="OrthoDB" id="1122519at2"/>